<evidence type="ECO:0000313" key="3">
    <source>
        <dbReference type="EMBL" id="CAK9052879.1"/>
    </source>
</evidence>
<organism evidence="3 4">
    <name type="scientific">Durusdinium trenchii</name>
    <dbReference type="NCBI Taxonomy" id="1381693"/>
    <lineage>
        <taxon>Eukaryota</taxon>
        <taxon>Sar</taxon>
        <taxon>Alveolata</taxon>
        <taxon>Dinophyceae</taxon>
        <taxon>Suessiales</taxon>
        <taxon>Symbiodiniaceae</taxon>
        <taxon>Durusdinium</taxon>
    </lineage>
</organism>
<dbReference type="Gene3D" id="3.30.70.330">
    <property type="match status" value="1"/>
</dbReference>
<protein>
    <recommendedName>
        <fullName evidence="2">RRM domain-containing protein</fullName>
    </recommendedName>
</protein>
<gene>
    <name evidence="3" type="ORF">CCMP2556_LOCUS26641</name>
</gene>
<sequence>MVHWGSWCKTLLVEKSGQHRPAGTARGHTGGKGGKFGVFAKNLPYETAEQELLSLFTRCGEVTRLNMPTNKKGGHGRCMGFAWLTFESDKAMKKACKMTGVDAPYLGGRRLFVEQAGQHK</sequence>
<dbReference type="InterPro" id="IPR000504">
    <property type="entry name" value="RRM_dom"/>
</dbReference>
<reference evidence="3 4" key="1">
    <citation type="submission" date="2024-02" db="EMBL/GenBank/DDBJ databases">
        <authorList>
            <person name="Chen Y."/>
            <person name="Shah S."/>
            <person name="Dougan E. K."/>
            <person name="Thang M."/>
            <person name="Chan C."/>
        </authorList>
    </citation>
    <scope>NUCLEOTIDE SEQUENCE [LARGE SCALE GENOMIC DNA]</scope>
</reference>
<name>A0ABP0MQ64_9DINO</name>
<accession>A0ABP0MQ64</accession>
<keyword evidence="4" id="KW-1185">Reference proteome</keyword>
<dbReference type="EMBL" id="CAXAMN010018680">
    <property type="protein sequence ID" value="CAK9052879.1"/>
    <property type="molecule type" value="Genomic_DNA"/>
</dbReference>
<evidence type="ECO:0000259" key="2">
    <source>
        <dbReference type="PROSITE" id="PS50102"/>
    </source>
</evidence>
<dbReference type="Proteomes" id="UP001642484">
    <property type="component" value="Unassembled WGS sequence"/>
</dbReference>
<proteinExistence type="predicted"/>
<comment type="caution">
    <text evidence="3">The sequence shown here is derived from an EMBL/GenBank/DDBJ whole genome shotgun (WGS) entry which is preliminary data.</text>
</comment>
<dbReference type="Pfam" id="PF00076">
    <property type="entry name" value="RRM_1"/>
    <property type="match status" value="1"/>
</dbReference>
<dbReference type="PANTHER" id="PTHR15241">
    <property type="entry name" value="TRANSFORMER-2-RELATED"/>
    <property type="match status" value="1"/>
</dbReference>
<dbReference type="InterPro" id="IPR012677">
    <property type="entry name" value="Nucleotide-bd_a/b_plait_sf"/>
</dbReference>
<dbReference type="SUPFAM" id="SSF54928">
    <property type="entry name" value="RNA-binding domain, RBD"/>
    <property type="match status" value="1"/>
</dbReference>
<feature type="domain" description="RRM" evidence="2">
    <location>
        <begin position="36"/>
        <end position="118"/>
    </location>
</feature>
<dbReference type="PANTHER" id="PTHR15241:SF372">
    <property type="entry name" value="RNA-BINDING PROTEIN RSD1-LIKE"/>
    <property type="match status" value="1"/>
</dbReference>
<keyword evidence="1" id="KW-0694">RNA-binding</keyword>
<dbReference type="CDD" id="cd00590">
    <property type="entry name" value="RRM_SF"/>
    <property type="match status" value="1"/>
</dbReference>
<evidence type="ECO:0000256" key="1">
    <source>
        <dbReference type="PROSITE-ProRule" id="PRU00176"/>
    </source>
</evidence>
<evidence type="ECO:0000313" key="4">
    <source>
        <dbReference type="Proteomes" id="UP001642484"/>
    </source>
</evidence>
<dbReference type="SMART" id="SM00360">
    <property type="entry name" value="RRM"/>
    <property type="match status" value="1"/>
</dbReference>
<dbReference type="PROSITE" id="PS50102">
    <property type="entry name" value="RRM"/>
    <property type="match status" value="1"/>
</dbReference>
<dbReference type="InterPro" id="IPR035979">
    <property type="entry name" value="RBD_domain_sf"/>
</dbReference>